<dbReference type="CDD" id="cd06558">
    <property type="entry name" value="crotonase-like"/>
    <property type="match status" value="1"/>
</dbReference>
<dbReference type="EMBL" id="CAFBNZ010000151">
    <property type="protein sequence ID" value="CAB4974075.1"/>
    <property type="molecule type" value="Genomic_DNA"/>
</dbReference>
<gene>
    <name evidence="2" type="ORF">UFOPK1820_00629</name>
    <name evidence="3" type="ORF">UFOPK3889_00798</name>
    <name evidence="4" type="ORF">UFOPK4422_00103</name>
</gene>
<dbReference type="EMBL" id="CAEZUK010000081">
    <property type="protein sequence ID" value="CAB4599448.1"/>
    <property type="molecule type" value="Genomic_DNA"/>
</dbReference>
<comment type="similarity">
    <text evidence="1">Belongs to the enoyl-CoA hydratase/isomerase family.</text>
</comment>
<proteinExistence type="inferred from homology"/>
<name>A0A6J6GRU5_9ZZZZ</name>
<dbReference type="InterPro" id="IPR029045">
    <property type="entry name" value="ClpP/crotonase-like_dom_sf"/>
</dbReference>
<dbReference type="EMBL" id="CAFBRX010000005">
    <property type="protein sequence ID" value="CAB5109845.1"/>
    <property type="molecule type" value="Genomic_DNA"/>
</dbReference>
<organism evidence="2">
    <name type="scientific">freshwater metagenome</name>
    <dbReference type="NCBI Taxonomy" id="449393"/>
    <lineage>
        <taxon>unclassified sequences</taxon>
        <taxon>metagenomes</taxon>
        <taxon>ecological metagenomes</taxon>
    </lineage>
</organism>
<sequence>MAAIQTVDIPHFATLLVDVDQSHCHVTFNRPKKLNALSTELLQEIIRLSQWLHTCDEIRVVTIAGAGRTFSAGFDLGNLTSATVGESPRTSADLGRLATEALTNVPQLTIAAVHGHCVGGGVVLVGACDLRIATVSATFVIPEVDLGIPLAWGGIPRLVREIGPALTKELVLTCRPFGAQEAKDIGFINRVVEENDLMNHVTELARSLAAKPLFALRSTKQQVNAVMEEIAGTGRSANDADSLVYAMRDPESKQAMARYMEQHK</sequence>
<dbReference type="GO" id="GO:0016853">
    <property type="term" value="F:isomerase activity"/>
    <property type="evidence" value="ECO:0007669"/>
    <property type="project" value="InterPro"/>
</dbReference>
<dbReference type="PANTHER" id="PTHR43149">
    <property type="entry name" value="ENOYL-COA HYDRATASE"/>
    <property type="match status" value="1"/>
</dbReference>
<dbReference type="Gene3D" id="3.90.226.10">
    <property type="entry name" value="2-enoyl-CoA Hydratase, Chain A, domain 1"/>
    <property type="match status" value="1"/>
</dbReference>
<evidence type="ECO:0000313" key="3">
    <source>
        <dbReference type="EMBL" id="CAB4974075.1"/>
    </source>
</evidence>
<dbReference type="SUPFAM" id="SSF52096">
    <property type="entry name" value="ClpP/crotonase"/>
    <property type="match status" value="1"/>
</dbReference>
<dbReference type="InterPro" id="IPR001753">
    <property type="entry name" value="Enoyl-CoA_hydra/iso"/>
</dbReference>
<evidence type="ECO:0000313" key="2">
    <source>
        <dbReference type="EMBL" id="CAB4599448.1"/>
    </source>
</evidence>
<evidence type="ECO:0000313" key="4">
    <source>
        <dbReference type="EMBL" id="CAB5109845.1"/>
    </source>
</evidence>
<dbReference type="AlphaFoldDB" id="A0A6J6GRU5"/>
<dbReference type="InterPro" id="IPR045002">
    <property type="entry name" value="Ech1-like"/>
</dbReference>
<evidence type="ECO:0000256" key="1">
    <source>
        <dbReference type="ARBA" id="ARBA00005254"/>
    </source>
</evidence>
<dbReference type="Pfam" id="PF00378">
    <property type="entry name" value="ECH_1"/>
    <property type="match status" value="1"/>
</dbReference>
<accession>A0A6J6GRU5</accession>
<protein>
    <submittedName>
        <fullName evidence="2">Unannotated protein</fullName>
    </submittedName>
</protein>
<reference evidence="2" key="1">
    <citation type="submission" date="2020-05" db="EMBL/GenBank/DDBJ databases">
        <authorList>
            <person name="Chiriac C."/>
            <person name="Salcher M."/>
            <person name="Ghai R."/>
            <person name="Kavagutti S V."/>
        </authorList>
    </citation>
    <scope>NUCLEOTIDE SEQUENCE</scope>
</reference>
<dbReference type="PANTHER" id="PTHR43149:SF1">
    <property type="entry name" value="DELTA(3,5)-DELTA(2,4)-DIENOYL-COA ISOMERASE, MITOCHONDRIAL"/>
    <property type="match status" value="1"/>
</dbReference>